<dbReference type="GO" id="GO:0003677">
    <property type="term" value="F:DNA binding"/>
    <property type="evidence" value="ECO:0007669"/>
    <property type="project" value="UniProtKB-KW"/>
</dbReference>
<dbReference type="PROSITE" id="PS51197">
    <property type="entry name" value="HTH_RRF2_2"/>
    <property type="match status" value="1"/>
</dbReference>
<name>A0A174CS65_9CLOT</name>
<dbReference type="OrthoDB" id="9808360at2"/>
<accession>A0A174CS65</accession>
<dbReference type="Pfam" id="PF02082">
    <property type="entry name" value="Rrf2"/>
    <property type="match status" value="1"/>
</dbReference>
<protein>
    <recommendedName>
        <fullName evidence="3">HTH-type transcriptional regulator NsrR</fullName>
    </recommendedName>
</protein>
<evidence type="ECO:0000256" key="3">
    <source>
        <dbReference type="ARBA" id="ARBA00040173"/>
    </source>
</evidence>
<organism evidence="4 5">
    <name type="scientific">Clostridium disporicum</name>
    <dbReference type="NCBI Taxonomy" id="84024"/>
    <lineage>
        <taxon>Bacteria</taxon>
        <taxon>Bacillati</taxon>
        <taxon>Bacillota</taxon>
        <taxon>Clostridia</taxon>
        <taxon>Eubacteriales</taxon>
        <taxon>Clostridiaceae</taxon>
        <taxon>Clostridium</taxon>
    </lineage>
</organism>
<dbReference type="EMBL" id="CYZX01000006">
    <property type="protein sequence ID" value="CUO15984.1"/>
    <property type="molecule type" value="Genomic_DNA"/>
</dbReference>
<dbReference type="InterPro" id="IPR036388">
    <property type="entry name" value="WH-like_DNA-bd_sf"/>
</dbReference>
<dbReference type="Proteomes" id="UP000095594">
    <property type="component" value="Unassembled WGS sequence"/>
</dbReference>
<sequence length="131" mass="14699">MQLSKFTDYAFRVLIYLANNRDKLSTVEELAVELNASEHHIKKVVHKLAKTDFIISIKGRTGGLKLGLEPEEINLGDVLKLTEDNLNLIECFNKPDSCPFMAPGCKLKGISAGALNRFIDEFSKYTLKDIL</sequence>
<dbReference type="PANTHER" id="PTHR33221">
    <property type="entry name" value="WINGED HELIX-TURN-HELIX TRANSCRIPTIONAL REGULATOR, RRF2 FAMILY"/>
    <property type="match status" value="1"/>
</dbReference>
<dbReference type="InterPro" id="IPR000944">
    <property type="entry name" value="Tscrpt_reg_Rrf2"/>
</dbReference>
<dbReference type="NCBIfam" id="TIGR00738">
    <property type="entry name" value="rrf2_super"/>
    <property type="match status" value="1"/>
</dbReference>
<dbReference type="InterPro" id="IPR036390">
    <property type="entry name" value="WH_DNA-bd_sf"/>
</dbReference>
<dbReference type="SUPFAM" id="SSF46785">
    <property type="entry name" value="Winged helix' DNA-binding domain"/>
    <property type="match status" value="1"/>
</dbReference>
<gene>
    <name evidence="4" type="primary">nsrR</name>
    <name evidence="4" type="ORF">ERS852471_01044</name>
</gene>
<evidence type="ECO:0000256" key="1">
    <source>
        <dbReference type="ARBA" id="ARBA00023125"/>
    </source>
</evidence>
<evidence type="ECO:0000313" key="5">
    <source>
        <dbReference type="Proteomes" id="UP000095594"/>
    </source>
</evidence>
<dbReference type="RefSeq" id="WP_055264579.1">
    <property type="nucleotide sequence ID" value="NZ_CABIXQ010000006.1"/>
</dbReference>
<reference evidence="4 5" key="1">
    <citation type="submission" date="2015-09" db="EMBL/GenBank/DDBJ databases">
        <authorList>
            <consortium name="Pathogen Informatics"/>
        </authorList>
    </citation>
    <scope>NUCLEOTIDE SEQUENCE [LARGE SCALE GENOMIC DNA]</scope>
    <source>
        <strain evidence="4 5">2789STDY5834856</strain>
    </source>
</reference>
<dbReference type="GO" id="GO:0005829">
    <property type="term" value="C:cytosol"/>
    <property type="evidence" value="ECO:0007669"/>
    <property type="project" value="TreeGrafter"/>
</dbReference>
<evidence type="ECO:0000313" key="4">
    <source>
        <dbReference type="EMBL" id="CUO15984.1"/>
    </source>
</evidence>
<dbReference type="AlphaFoldDB" id="A0A174CS65"/>
<dbReference type="Gene3D" id="1.10.10.10">
    <property type="entry name" value="Winged helix-like DNA-binding domain superfamily/Winged helix DNA-binding domain"/>
    <property type="match status" value="1"/>
</dbReference>
<dbReference type="PANTHER" id="PTHR33221:SF4">
    <property type="entry name" value="HTH-TYPE TRANSCRIPTIONAL REPRESSOR NSRR"/>
    <property type="match status" value="1"/>
</dbReference>
<evidence type="ECO:0000256" key="2">
    <source>
        <dbReference type="ARBA" id="ARBA00034078"/>
    </source>
</evidence>
<proteinExistence type="predicted"/>
<dbReference type="GO" id="GO:0003700">
    <property type="term" value="F:DNA-binding transcription factor activity"/>
    <property type="evidence" value="ECO:0007669"/>
    <property type="project" value="TreeGrafter"/>
</dbReference>
<keyword evidence="1" id="KW-0238">DNA-binding</keyword>
<comment type="cofactor">
    <cofactor evidence="2">
        <name>[2Fe-2S] cluster</name>
        <dbReference type="ChEBI" id="CHEBI:190135"/>
    </cofactor>
</comment>